<sequence length="144" mass="15713">MKKLFGAVLIIGLSGCASTHIQKGVDASKESSFAVIQTETEKEHTFLTGLDQRVVIKSLNGEMLALPGNIYPAPDVLKVTSGVHKIEVQYRHQNSYADGCVWVDAIAGNTYLIRRKLVNYAVTFWVENTDTNEVVGGICGSEPE</sequence>
<evidence type="ECO:0000313" key="1">
    <source>
        <dbReference type="EMBL" id="KJZ13447.1"/>
    </source>
</evidence>
<proteinExistence type="predicted"/>
<evidence type="ECO:0008006" key="3">
    <source>
        <dbReference type="Google" id="ProtNLM"/>
    </source>
</evidence>
<dbReference type="AlphaFoldDB" id="A0A0F4R3S9"/>
<reference evidence="1 2" key="1">
    <citation type="journal article" date="2015" name="BMC Genomics">
        <title>Genome mining reveals unlocked bioactive potential of marine Gram-negative bacteria.</title>
        <authorList>
            <person name="Machado H."/>
            <person name="Sonnenschein E.C."/>
            <person name="Melchiorsen J."/>
            <person name="Gram L."/>
        </authorList>
    </citation>
    <scope>NUCLEOTIDE SEQUENCE [LARGE SCALE GENOMIC DNA]</scope>
    <source>
        <strain evidence="1 2">S2471</strain>
    </source>
</reference>
<dbReference type="PROSITE" id="PS51257">
    <property type="entry name" value="PROKAR_LIPOPROTEIN"/>
    <property type="match status" value="1"/>
</dbReference>
<evidence type="ECO:0000313" key="2">
    <source>
        <dbReference type="Proteomes" id="UP000033452"/>
    </source>
</evidence>
<dbReference type="OrthoDB" id="6307530at2"/>
<dbReference type="RefSeq" id="WP_046003038.1">
    <property type="nucleotide sequence ID" value="NZ_JXYA01000001.1"/>
</dbReference>
<dbReference type="Proteomes" id="UP000033452">
    <property type="component" value="Unassembled WGS sequence"/>
</dbReference>
<keyword evidence="2" id="KW-1185">Reference proteome</keyword>
<dbReference type="PATRIC" id="fig|43658.5.peg.145"/>
<comment type="caution">
    <text evidence="1">The sequence shown here is derived from an EMBL/GenBank/DDBJ whole genome shotgun (WGS) entry which is preliminary data.</text>
</comment>
<protein>
    <recommendedName>
        <fullName evidence="3">Lipoprotein</fullName>
    </recommendedName>
</protein>
<accession>A0A0F4R3S9</accession>
<organism evidence="1 2">
    <name type="scientific">Pseudoalteromonas rubra</name>
    <dbReference type="NCBI Taxonomy" id="43658"/>
    <lineage>
        <taxon>Bacteria</taxon>
        <taxon>Pseudomonadati</taxon>
        <taxon>Pseudomonadota</taxon>
        <taxon>Gammaproteobacteria</taxon>
        <taxon>Alteromonadales</taxon>
        <taxon>Pseudoalteromonadaceae</taxon>
        <taxon>Pseudoalteromonas</taxon>
    </lineage>
</organism>
<name>A0A0F4R3S9_9GAMM</name>
<dbReference type="EMBL" id="JXYA01000001">
    <property type="protein sequence ID" value="KJZ13447.1"/>
    <property type="molecule type" value="Genomic_DNA"/>
</dbReference>
<gene>
    <name evidence="1" type="ORF">TW77_00700</name>
</gene>